<reference evidence="1 2" key="1">
    <citation type="submission" date="2019-07" db="EMBL/GenBank/DDBJ databases">
        <title>Lentzea xizangensis sp. nov., isolated from Qinghai-Tibetan Plateau Soils.</title>
        <authorList>
            <person name="Huang J."/>
        </authorList>
    </citation>
    <scope>NUCLEOTIDE SEQUENCE [LARGE SCALE GENOMIC DNA]</scope>
    <source>
        <strain evidence="1 2">FXJ1.1311</strain>
    </source>
</reference>
<sequence length="120" mass="12564">MSGESRFVAALVGDGSGGFGVVTLAWEVPPFTQSEIACGKSPDCRAEIRPDGSGVVIIERAGYGSVERYRADGIQERWVTAENEPEAVGARFWTGGPGLGEAPLTVAQLITLADDPALVE</sequence>
<evidence type="ECO:0000313" key="1">
    <source>
        <dbReference type="EMBL" id="TWP44783.1"/>
    </source>
</evidence>
<gene>
    <name evidence="1" type="ORF">FKR81_40695</name>
</gene>
<proteinExistence type="predicted"/>
<dbReference type="EMBL" id="VOBR01000048">
    <property type="protein sequence ID" value="TWP44783.1"/>
    <property type="molecule type" value="Genomic_DNA"/>
</dbReference>
<keyword evidence="2" id="KW-1185">Reference proteome</keyword>
<comment type="caution">
    <text evidence="1">The sequence shown here is derived from an EMBL/GenBank/DDBJ whole genome shotgun (WGS) entry which is preliminary data.</text>
</comment>
<evidence type="ECO:0000313" key="2">
    <source>
        <dbReference type="Proteomes" id="UP000316639"/>
    </source>
</evidence>
<name>A0A563EFM2_9PSEU</name>
<organism evidence="1 2">
    <name type="scientific">Lentzea tibetensis</name>
    <dbReference type="NCBI Taxonomy" id="2591470"/>
    <lineage>
        <taxon>Bacteria</taxon>
        <taxon>Bacillati</taxon>
        <taxon>Actinomycetota</taxon>
        <taxon>Actinomycetes</taxon>
        <taxon>Pseudonocardiales</taxon>
        <taxon>Pseudonocardiaceae</taxon>
        <taxon>Lentzea</taxon>
    </lineage>
</organism>
<protein>
    <submittedName>
        <fullName evidence="1">Uncharacterized protein</fullName>
    </submittedName>
</protein>
<dbReference type="Proteomes" id="UP000316639">
    <property type="component" value="Unassembled WGS sequence"/>
</dbReference>
<accession>A0A563EFM2</accession>
<dbReference type="AlphaFoldDB" id="A0A563EFM2"/>
<dbReference type="RefSeq" id="WP_146360569.1">
    <property type="nucleotide sequence ID" value="NZ_VOBR01000048.1"/>
</dbReference>